<dbReference type="Proteomes" id="UP001208570">
    <property type="component" value="Unassembled WGS sequence"/>
</dbReference>
<dbReference type="AlphaFoldDB" id="A0AAD9N9N1"/>
<name>A0AAD9N9N1_9ANNE</name>
<proteinExistence type="predicted"/>
<sequence>KTADELDELCRNHNLPRGVFQVRESEDQDREYTVYTSVPLSKGTSFGPYKIAPCSTEHVRDSCLLQRFGTGFRIRTVWLKHGATELPLCVREVFHLPSQLFGTENKICLHVESEAGRWLRLLHTTLDKTNNNVTLRIQGLPAEGAALSALVGRVRGGALCLRIAAERGLCARNDPAEMASRAAPIVRVRHVCGPDKPGRRLPDKERPGTTPGRER</sequence>
<evidence type="ECO:0000313" key="3">
    <source>
        <dbReference type="Proteomes" id="UP001208570"/>
    </source>
</evidence>
<dbReference type="Gene3D" id="2.170.270.10">
    <property type="entry name" value="SET domain"/>
    <property type="match status" value="1"/>
</dbReference>
<evidence type="ECO:0000256" key="1">
    <source>
        <dbReference type="SAM" id="MobiDB-lite"/>
    </source>
</evidence>
<evidence type="ECO:0000313" key="2">
    <source>
        <dbReference type="EMBL" id="KAK2162232.1"/>
    </source>
</evidence>
<dbReference type="InterPro" id="IPR046341">
    <property type="entry name" value="SET_dom_sf"/>
</dbReference>
<protein>
    <submittedName>
        <fullName evidence="2">Uncharacterized protein</fullName>
    </submittedName>
</protein>
<gene>
    <name evidence="2" type="ORF">LSH36_101g01046</name>
</gene>
<dbReference type="EMBL" id="JAODUP010000101">
    <property type="protein sequence ID" value="KAK2162232.1"/>
    <property type="molecule type" value="Genomic_DNA"/>
</dbReference>
<comment type="caution">
    <text evidence="2">The sequence shown here is derived from an EMBL/GenBank/DDBJ whole genome shotgun (WGS) entry which is preliminary data.</text>
</comment>
<feature type="non-terminal residue" evidence="2">
    <location>
        <position position="1"/>
    </location>
</feature>
<feature type="region of interest" description="Disordered" evidence="1">
    <location>
        <begin position="193"/>
        <end position="215"/>
    </location>
</feature>
<reference evidence="2" key="1">
    <citation type="journal article" date="2023" name="Mol. Biol. Evol.">
        <title>Third-Generation Sequencing Reveals the Adaptive Role of the Epigenome in Three Deep-Sea Polychaetes.</title>
        <authorList>
            <person name="Perez M."/>
            <person name="Aroh O."/>
            <person name="Sun Y."/>
            <person name="Lan Y."/>
            <person name="Juniper S.K."/>
            <person name="Young C.R."/>
            <person name="Angers B."/>
            <person name="Qian P.Y."/>
        </authorList>
    </citation>
    <scope>NUCLEOTIDE SEQUENCE</scope>
    <source>
        <strain evidence="2">P08H-3</strain>
    </source>
</reference>
<keyword evidence="3" id="KW-1185">Reference proteome</keyword>
<organism evidence="2 3">
    <name type="scientific">Paralvinella palmiformis</name>
    <dbReference type="NCBI Taxonomy" id="53620"/>
    <lineage>
        <taxon>Eukaryota</taxon>
        <taxon>Metazoa</taxon>
        <taxon>Spiralia</taxon>
        <taxon>Lophotrochozoa</taxon>
        <taxon>Annelida</taxon>
        <taxon>Polychaeta</taxon>
        <taxon>Sedentaria</taxon>
        <taxon>Canalipalpata</taxon>
        <taxon>Terebellida</taxon>
        <taxon>Terebelliformia</taxon>
        <taxon>Alvinellidae</taxon>
        <taxon>Paralvinella</taxon>
    </lineage>
</organism>
<accession>A0AAD9N9N1</accession>